<dbReference type="GO" id="GO:0005634">
    <property type="term" value="C:nucleus"/>
    <property type="evidence" value="ECO:0007669"/>
    <property type="project" value="TreeGrafter"/>
</dbReference>
<dbReference type="SUPFAM" id="SSF143503">
    <property type="entry name" value="PUG domain-like"/>
    <property type="match status" value="1"/>
</dbReference>
<evidence type="ECO:0000313" key="3">
    <source>
        <dbReference type="EMBL" id="AZL94445.1"/>
    </source>
</evidence>
<name>A0A3S8V329_9APIC</name>
<dbReference type="InterPro" id="IPR036249">
    <property type="entry name" value="Thioredoxin-like_sf"/>
</dbReference>
<reference evidence="3" key="1">
    <citation type="journal article" date="2018" name="Genome Biol. Evol.">
        <title>Nephromyces encodes a urate metabolism pathway and predicted peroxisomes, demonstrating these are not ancient losses of apicomplexans.</title>
        <authorList>
            <person name="Paight C."/>
            <person name="Slamovits C.H."/>
            <person name="Saffo M.B."/>
            <person name="Lane C.E."/>
        </authorList>
    </citation>
    <scope>NUCLEOTIDE SEQUENCE</scope>
    <source>
        <strain evidence="2">Neph118</strain>
        <strain evidence="3">Neph119</strain>
    </source>
</reference>
<dbReference type="PANTHER" id="PTHR46472">
    <property type="entry name" value="NUCLEOREDOXIN"/>
    <property type="match status" value="1"/>
</dbReference>
<dbReference type="Gene3D" id="3.40.30.10">
    <property type="entry name" value="Glutaredoxin"/>
    <property type="match status" value="1"/>
</dbReference>
<sequence>MAADLSFLPALVGATLRTSEGAFIPTTSVDAAVIGLYFSAHWCPPCRRFSPQLSLIYRQAVQLNKSIEIIFISRDRDEITFGEYHGSMPWLAMPFAEQPRVQELSVKYSVQSIPALIFLNRKGEIIDREARNTVLSQENFVYSLPDKADEALKDSTVHVLLKRLVANESKGNSDKAEGLKTIVRIISNLIQNPGDPKYMSLKKDNVAVQSKLDTAELLEILKIIGFSETKDAFVATENPNLNALKSIREIIQGVIPSFQ</sequence>
<dbReference type="SUPFAM" id="SSF52833">
    <property type="entry name" value="Thioredoxin-like"/>
    <property type="match status" value="1"/>
</dbReference>
<organism evidence="3">
    <name type="scientific">Nephromyces sp. MMRI</name>
    <dbReference type="NCBI Taxonomy" id="2496275"/>
    <lineage>
        <taxon>Eukaryota</taxon>
        <taxon>Sar</taxon>
        <taxon>Alveolata</taxon>
        <taxon>Apicomplexa</taxon>
        <taxon>Aconoidasida</taxon>
        <taxon>Nephromycida</taxon>
        <taxon>Nephromyces</taxon>
    </lineage>
</organism>
<proteinExistence type="evidence at transcript level"/>
<dbReference type="EMBL" id="MK265887">
    <property type="protein sequence ID" value="AZL94444.1"/>
    <property type="molecule type" value="mRNA"/>
</dbReference>
<dbReference type="GO" id="GO:0004791">
    <property type="term" value="F:thioredoxin-disulfide reductase (NADPH) activity"/>
    <property type="evidence" value="ECO:0007669"/>
    <property type="project" value="TreeGrafter"/>
</dbReference>
<evidence type="ECO:0000259" key="1">
    <source>
        <dbReference type="PROSITE" id="PS51352"/>
    </source>
</evidence>
<evidence type="ECO:0000313" key="2">
    <source>
        <dbReference type="EMBL" id="AZL94444.1"/>
    </source>
</evidence>
<dbReference type="EMBL" id="MK265888">
    <property type="protein sequence ID" value="AZL94445.1"/>
    <property type="molecule type" value="mRNA"/>
</dbReference>
<dbReference type="InterPro" id="IPR036339">
    <property type="entry name" value="PUB-like_dom_sf"/>
</dbReference>
<dbReference type="CDD" id="cd09212">
    <property type="entry name" value="PUB"/>
    <property type="match status" value="1"/>
</dbReference>
<protein>
    <submittedName>
        <fullName evidence="3">Transposase</fullName>
    </submittedName>
</protein>
<dbReference type="Pfam" id="PF13905">
    <property type="entry name" value="Thioredoxin_8"/>
    <property type="match status" value="1"/>
</dbReference>
<dbReference type="GO" id="GO:0031397">
    <property type="term" value="P:negative regulation of protein ubiquitination"/>
    <property type="evidence" value="ECO:0007669"/>
    <property type="project" value="TreeGrafter"/>
</dbReference>
<dbReference type="InterPro" id="IPR012336">
    <property type="entry name" value="Thioredoxin-like_fold"/>
</dbReference>
<dbReference type="Gene3D" id="1.20.58.2190">
    <property type="match status" value="1"/>
</dbReference>
<dbReference type="AlphaFoldDB" id="A0A3S8V329"/>
<dbReference type="Pfam" id="PF09409">
    <property type="entry name" value="PUB"/>
    <property type="match status" value="1"/>
</dbReference>
<dbReference type="PANTHER" id="PTHR46472:SF1">
    <property type="entry name" value="NUCLEOREDOXIN"/>
    <property type="match status" value="1"/>
</dbReference>
<accession>A0A3S8V329</accession>
<dbReference type="InterPro" id="IPR013766">
    <property type="entry name" value="Thioredoxin_domain"/>
</dbReference>
<dbReference type="InterPro" id="IPR018997">
    <property type="entry name" value="PUB_domain"/>
</dbReference>
<dbReference type="GO" id="GO:0030178">
    <property type="term" value="P:negative regulation of Wnt signaling pathway"/>
    <property type="evidence" value="ECO:0007669"/>
    <property type="project" value="TreeGrafter"/>
</dbReference>
<feature type="domain" description="Thioredoxin" evidence="1">
    <location>
        <begin position="1"/>
        <end position="162"/>
    </location>
</feature>
<dbReference type="PROSITE" id="PS51352">
    <property type="entry name" value="THIOREDOXIN_2"/>
    <property type="match status" value="1"/>
</dbReference>